<accession>A0ABR2HJ89</accession>
<gene>
    <name evidence="2" type="ORF">M9Y10_019361</name>
</gene>
<evidence type="ECO:0000313" key="3">
    <source>
        <dbReference type="Proteomes" id="UP001470230"/>
    </source>
</evidence>
<feature type="compositionally biased region" description="Polar residues" evidence="1">
    <location>
        <begin position="131"/>
        <end position="141"/>
    </location>
</feature>
<protein>
    <submittedName>
        <fullName evidence="2">Uncharacterized protein</fullName>
    </submittedName>
</protein>
<feature type="region of interest" description="Disordered" evidence="1">
    <location>
        <begin position="261"/>
        <end position="292"/>
    </location>
</feature>
<evidence type="ECO:0000256" key="1">
    <source>
        <dbReference type="SAM" id="MobiDB-lite"/>
    </source>
</evidence>
<proteinExistence type="predicted"/>
<feature type="region of interest" description="Disordered" evidence="1">
    <location>
        <begin position="131"/>
        <end position="199"/>
    </location>
</feature>
<feature type="compositionally biased region" description="Basic and acidic residues" evidence="1">
    <location>
        <begin position="211"/>
        <end position="231"/>
    </location>
</feature>
<dbReference type="EMBL" id="JAPFFF010000027">
    <property type="protein sequence ID" value="KAK8848300.1"/>
    <property type="molecule type" value="Genomic_DNA"/>
</dbReference>
<feature type="compositionally biased region" description="Polar residues" evidence="1">
    <location>
        <begin position="151"/>
        <end position="170"/>
    </location>
</feature>
<feature type="compositionally biased region" description="Polar residues" evidence="1">
    <location>
        <begin position="270"/>
        <end position="279"/>
    </location>
</feature>
<reference evidence="2 3" key="1">
    <citation type="submission" date="2024-04" db="EMBL/GenBank/DDBJ databases">
        <title>Tritrichomonas musculus Genome.</title>
        <authorList>
            <person name="Alves-Ferreira E."/>
            <person name="Grigg M."/>
            <person name="Lorenzi H."/>
            <person name="Galac M."/>
        </authorList>
    </citation>
    <scope>NUCLEOTIDE SEQUENCE [LARGE SCALE GENOMIC DNA]</scope>
    <source>
        <strain evidence="2 3">EAF2021</strain>
    </source>
</reference>
<dbReference type="Proteomes" id="UP001470230">
    <property type="component" value="Unassembled WGS sequence"/>
</dbReference>
<keyword evidence="3" id="KW-1185">Reference proteome</keyword>
<organism evidence="2 3">
    <name type="scientific">Tritrichomonas musculus</name>
    <dbReference type="NCBI Taxonomy" id="1915356"/>
    <lineage>
        <taxon>Eukaryota</taxon>
        <taxon>Metamonada</taxon>
        <taxon>Parabasalia</taxon>
        <taxon>Tritrichomonadida</taxon>
        <taxon>Tritrichomonadidae</taxon>
        <taxon>Tritrichomonas</taxon>
    </lineage>
</organism>
<evidence type="ECO:0000313" key="2">
    <source>
        <dbReference type="EMBL" id="KAK8848300.1"/>
    </source>
</evidence>
<comment type="caution">
    <text evidence="2">The sequence shown here is derived from an EMBL/GenBank/DDBJ whole genome shotgun (WGS) entry which is preliminary data.</text>
</comment>
<name>A0ABR2HJ89_9EUKA</name>
<sequence>MNESSLEDIQNLLRKFQKKMMTKSTTVRGQWNCVTCLKKLSQVQLARRMNVFGINATISEVAQIFHYMGFKNDSMYFEDFMNLMEVDPALLGTNTKSLSRPKELFEHETMREYENDYNNYCRNTTNYIPSASTRGSYTFDQTNRKTKKSSRPFTASTSQISKNSDFNSKSNRSRKQNDVIRSNKNRSNTNSDDDDRYTDQEDHYTQQDDQYTHQDNHHEHEHDHDHDHDNDYSSTLGSSGTFSYEPCRTCLERSLPRTISSKKTREATLRSFSSSSIQRQEYDGTDPLKSITQNSGTPLRTLVRKISDIAYAAHPSSWSCFLKWRDPHHDLLDANDLRNGLKYADNYIITKAEAQKVIDKYGGPMNHSTFAVMLHDGSQFNTSKPFNDDEI</sequence>
<feature type="region of interest" description="Disordered" evidence="1">
    <location>
        <begin position="211"/>
        <end position="237"/>
    </location>
</feature>